<accession>A0A8X6PUC8</accession>
<gene>
    <name evidence="1" type="ORF">NPIL_86701</name>
</gene>
<evidence type="ECO:0000313" key="2">
    <source>
        <dbReference type="Proteomes" id="UP000887013"/>
    </source>
</evidence>
<dbReference type="EMBL" id="BMAW01024902">
    <property type="protein sequence ID" value="GFT90036.1"/>
    <property type="molecule type" value="Genomic_DNA"/>
</dbReference>
<dbReference type="Proteomes" id="UP000887013">
    <property type="component" value="Unassembled WGS sequence"/>
</dbReference>
<protein>
    <recommendedName>
        <fullName evidence="3">RNase H type-1 domain-containing protein</fullName>
    </recommendedName>
</protein>
<keyword evidence="2" id="KW-1185">Reference proteome</keyword>
<proteinExistence type="predicted"/>
<evidence type="ECO:0008006" key="3">
    <source>
        <dbReference type="Google" id="ProtNLM"/>
    </source>
</evidence>
<dbReference type="AlphaFoldDB" id="A0A8X6PUC8"/>
<name>A0A8X6PUC8_NEPPI</name>
<organism evidence="1 2">
    <name type="scientific">Nephila pilipes</name>
    <name type="common">Giant wood spider</name>
    <name type="synonym">Nephila maculata</name>
    <dbReference type="NCBI Taxonomy" id="299642"/>
    <lineage>
        <taxon>Eukaryota</taxon>
        <taxon>Metazoa</taxon>
        <taxon>Ecdysozoa</taxon>
        <taxon>Arthropoda</taxon>
        <taxon>Chelicerata</taxon>
        <taxon>Arachnida</taxon>
        <taxon>Araneae</taxon>
        <taxon>Araneomorphae</taxon>
        <taxon>Entelegynae</taxon>
        <taxon>Araneoidea</taxon>
        <taxon>Nephilidae</taxon>
        <taxon>Nephila</taxon>
    </lineage>
</organism>
<evidence type="ECO:0000313" key="1">
    <source>
        <dbReference type="EMBL" id="GFT90036.1"/>
    </source>
</evidence>
<comment type="caution">
    <text evidence="1">The sequence shown here is derived from an EMBL/GenBank/DDBJ whole genome shotgun (WGS) entry which is preliminary data.</text>
</comment>
<sequence length="81" mass="9314">MSLNERASLIFLSKRSSVWFLTQKGCDIRDCWIPNHPGIKGNDLAAAKSEAYSLNISIPFIDLKNVVKSIVRCQWQELWMM</sequence>
<reference evidence="1" key="1">
    <citation type="submission" date="2020-08" db="EMBL/GenBank/DDBJ databases">
        <title>Multicomponent nature underlies the extraordinary mechanical properties of spider dragline silk.</title>
        <authorList>
            <person name="Kono N."/>
            <person name="Nakamura H."/>
            <person name="Mori M."/>
            <person name="Yoshida Y."/>
            <person name="Ohtoshi R."/>
            <person name="Malay A.D."/>
            <person name="Moran D.A.P."/>
            <person name="Tomita M."/>
            <person name="Numata K."/>
            <person name="Arakawa K."/>
        </authorList>
    </citation>
    <scope>NUCLEOTIDE SEQUENCE</scope>
</reference>